<dbReference type="InterPro" id="IPR036554">
    <property type="entry name" value="GHMP_kinase_C_sf"/>
</dbReference>
<dbReference type="InterPro" id="IPR013750">
    <property type="entry name" value="GHMP_kinase_C_dom"/>
</dbReference>
<dbReference type="Gene3D" id="3.30.70.890">
    <property type="entry name" value="GHMP kinase, C-terminal domain"/>
    <property type="match status" value="1"/>
</dbReference>
<keyword evidence="6 9" id="KW-0418">Kinase</keyword>
<sequence>MLTCKAFAKINWVLSVLKKRDDGYHDIISLIHAIDLYDILNIELSTDIEVETDMSVAKHENLVYRAARALQEYTGIKNGVRITLKKNIPVGAGLGGGSSDAATVLKTLNELWKLNLSVKTLCEIGASIGSDIPFFFYLPLCIVKGKGHIINPLKIEKSYVLLLVKPHFSISTKWAYDSLNLKAKLTEEYKKINNNIWQLYQRLYSGKLDNLYLWNDLESSILMKYPEIEEIKKKLLEAGALVSLMSGSGSTVFGVFRDETEAKEALKFFNGYWCRVVRTLT</sequence>
<name>A0A7C4AIZ7_9BACT</name>
<comment type="pathway">
    <text evidence="9">Isoprenoid biosynthesis; isopentenyl diphosphate biosynthesis via DXP pathway; isopentenyl diphosphate from 1-deoxy-D-xylulose 5-phosphate: step 3/6.</text>
</comment>
<dbReference type="PIRSF" id="PIRSF010376">
    <property type="entry name" value="IspE"/>
    <property type="match status" value="1"/>
</dbReference>
<evidence type="ECO:0000256" key="3">
    <source>
        <dbReference type="ARBA" id="ARBA00017473"/>
    </source>
</evidence>
<dbReference type="InterPro" id="IPR006204">
    <property type="entry name" value="GHMP_kinase_N_dom"/>
</dbReference>
<evidence type="ECO:0000256" key="5">
    <source>
        <dbReference type="ARBA" id="ARBA00022741"/>
    </source>
</evidence>
<dbReference type="EC" id="2.7.1.148" evidence="2 9"/>
<evidence type="ECO:0000256" key="8">
    <source>
        <dbReference type="ARBA" id="ARBA00032554"/>
    </source>
</evidence>
<accession>A0A7C4AIZ7</accession>
<evidence type="ECO:0000256" key="2">
    <source>
        <dbReference type="ARBA" id="ARBA00012052"/>
    </source>
</evidence>
<protein>
    <recommendedName>
        <fullName evidence="3 9">4-diphosphocytidyl-2-C-methyl-D-erythritol kinase</fullName>
        <shortName evidence="9">CMK</shortName>
        <ecNumber evidence="2 9">2.7.1.148</ecNumber>
    </recommendedName>
    <alternativeName>
        <fullName evidence="8 9">4-(cytidine-5'-diphospho)-2-C-methyl-D-erythritol kinase</fullName>
    </alternativeName>
</protein>
<dbReference type="PANTHER" id="PTHR43527:SF2">
    <property type="entry name" value="4-DIPHOSPHOCYTIDYL-2-C-METHYL-D-ERYTHRITOL KINASE, CHLOROPLASTIC"/>
    <property type="match status" value="1"/>
</dbReference>
<gene>
    <name evidence="9 12" type="primary">ispE</name>
    <name evidence="12" type="ORF">ENV75_01430</name>
</gene>
<evidence type="ECO:0000313" key="12">
    <source>
        <dbReference type="EMBL" id="HGG99102.1"/>
    </source>
</evidence>
<dbReference type="NCBIfam" id="TIGR00154">
    <property type="entry name" value="ispE"/>
    <property type="match status" value="1"/>
</dbReference>
<dbReference type="UniPathway" id="UPA00056">
    <property type="reaction ID" value="UER00094"/>
</dbReference>
<evidence type="ECO:0000256" key="9">
    <source>
        <dbReference type="HAMAP-Rule" id="MF_00061"/>
    </source>
</evidence>
<dbReference type="SUPFAM" id="SSF55060">
    <property type="entry name" value="GHMP Kinase, C-terminal domain"/>
    <property type="match status" value="1"/>
</dbReference>
<dbReference type="Pfam" id="PF08544">
    <property type="entry name" value="GHMP_kinases_C"/>
    <property type="match status" value="1"/>
</dbReference>
<reference evidence="12" key="1">
    <citation type="journal article" date="2020" name="mSystems">
        <title>Genome- and Community-Level Interaction Insights into Carbon Utilization and Element Cycling Functions of Hydrothermarchaeota in Hydrothermal Sediment.</title>
        <authorList>
            <person name="Zhou Z."/>
            <person name="Liu Y."/>
            <person name="Xu W."/>
            <person name="Pan J."/>
            <person name="Luo Z.H."/>
            <person name="Li M."/>
        </authorList>
    </citation>
    <scope>NUCLEOTIDE SEQUENCE [LARGE SCALE GENOMIC DNA]</scope>
    <source>
        <strain evidence="12">SpSt-788</strain>
    </source>
</reference>
<keyword evidence="7 9" id="KW-0067">ATP-binding</keyword>
<dbReference type="SUPFAM" id="SSF54211">
    <property type="entry name" value="Ribosomal protein S5 domain 2-like"/>
    <property type="match status" value="1"/>
</dbReference>
<comment type="similarity">
    <text evidence="1 9">Belongs to the GHMP kinase family. IspE subfamily.</text>
</comment>
<evidence type="ECO:0000256" key="6">
    <source>
        <dbReference type="ARBA" id="ARBA00022777"/>
    </source>
</evidence>
<feature type="domain" description="GHMP kinase C-terminal" evidence="11">
    <location>
        <begin position="208"/>
        <end position="270"/>
    </location>
</feature>
<organism evidence="12">
    <name type="scientific">Thermodesulfovibrio aggregans</name>
    <dbReference type="NCBI Taxonomy" id="86166"/>
    <lineage>
        <taxon>Bacteria</taxon>
        <taxon>Pseudomonadati</taxon>
        <taxon>Nitrospirota</taxon>
        <taxon>Thermodesulfovibrionia</taxon>
        <taxon>Thermodesulfovibrionales</taxon>
        <taxon>Thermodesulfovibrionaceae</taxon>
        <taxon>Thermodesulfovibrio</taxon>
    </lineage>
</organism>
<keyword evidence="9" id="KW-0414">Isoprene biosynthesis</keyword>
<feature type="domain" description="GHMP kinase N-terminal" evidence="10">
    <location>
        <begin position="61"/>
        <end position="137"/>
    </location>
</feature>
<dbReference type="GO" id="GO:0016114">
    <property type="term" value="P:terpenoid biosynthetic process"/>
    <property type="evidence" value="ECO:0007669"/>
    <property type="project" value="UniProtKB-UniRule"/>
</dbReference>
<proteinExistence type="inferred from homology"/>
<keyword evidence="4 9" id="KW-0808">Transferase</keyword>
<dbReference type="InterPro" id="IPR014721">
    <property type="entry name" value="Ribsml_uS5_D2-typ_fold_subgr"/>
</dbReference>
<evidence type="ECO:0000256" key="4">
    <source>
        <dbReference type="ARBA" id="ARBA00022679"/>
    </source>
</evidence>
<dbReference type="HAMAP" id="MF_00061">
    <property type="entry name" value="IspE"/>
    <property type="match status" value="1"/>
</dbReference>
<feature type="active site" evidence="9">
    <location>
        <position position="131"/>
    </location>
</feature>
<comment type="function">
    <text evidence="9">Catalyzes the phosphorylation of the position 2 hydroxy group of 4-diphosphocytidyl-2C-methyl-D-erythritol.</text>
</comment>
<dbReference type="GO" id="GO:0019288">
    <property type="term" value="P:isopentenyl diphosphate biosynthetic process, methylerythritol 4-phosphate pathway"/>
    <property type="evidence" value="ECO:0007669"/>
    <property type="project" value="UniProtKB-UniRule"/>
</dbReference>
<dbReference type="Pfam" id="PF00288">
    <property type="entry name" value="GHMP_kinases_N"/>
    <property type="match status" value="1"/>
</dbReference>
<keyword evidence="5 9" id="KW-0547">Nucleotide-binding</keyword>
<dbReference type="InterPro" id="IPR020568">
    <property type="entry name" value="Ribosomal_Su5_D2-typ_SF"/>
</dbReference>
<evidence type="ECO:0000259" key="11">
    <source>
        <dbReference type="Pfam" id="PF08544"/>
    </source>
</evidence>
<dbReference type="Gene3D" id="3.30.230.10">
    <property type="match status" value="1"/>
</dbReference>
<evidence type="ECO:0000256" key="7">
    <source>
        <dbReference type="ARBA" id="ARBA00022840"/>
    </source>
</evidence>
<dbReference type="EMBL" id="DTHO01000012">
    <property type="protein sequence ID" value="HGG99102.1"/>
    <property type="molecule type" value="Genomic_DNA"/>
</dbReference>
<evidence type="ECO:0000256" key="1">
    <source>
        <dbReference type="ARBA" id="ARBA00009684"/>
    </source>
</evidence>
<dbReference type="GO" id="GO:0005524">
    <property type="term" value="F:ATP binding"/>
    <property type="evidence" value="ECO:0007669"/>
    <property type="project" value="UniProtKB-UniRule"/>
</dbReference>
<dbReference type="GO" id="GO:0050515">
    <property type="term" value="F:4-(cytidine 5'-diphospho)-2-C-methyl-D-erythritol kinase activity"/>
    <property type="evidence" value="ECO:0007669"/>
    <property type="project" value="UniProtKB-UniRule"/>
</dbReference>
<dbReference type="InterPro" id="IPR004424">
    <property type="entry name" value="IspE"/>
</dbReference>
<comment type="catalytic activity">
    <reaction evidence="9">
        <text>4-CDP-2-C-methyl-D-erythritol + ATP = 4-CDP-2-C-methyl-D-erythritol 2-phosphate + ADP + H(+)</text>
        <dbReference type="Rhea" id="RHEA:18437"/>
        <dbReference type="ChEBI" id="CHEBI:15378"/>
        <dbReference type="ChEBI" id="CHEBI:30616"/>
        <dbReference type="ChEBI" id="CHEBI:57823"/>
        <dbReference type="ChEBI" id="CHEBI:57919"/>
        <dbReference type="ChEBI" id="CHEBI:456216"/>
        <dbReference type="EC" id="2.7.1.148"/>
    </reaction>
</comment>
<dbReference type="PANTHER" id="PTHR43527">
    <property type="entry name" value="4-DIPHOSPHOCYTIDYL-2-C-METHYL-D-ERYTHRITOL KINASE, CHLOROPLASTIC"/>
    <property type="match status" value="1"/>
</dbReference>
<feature type="binding site" evidence="9">
    <location>
        <begin position="89"/>
        <end position="99"/>
    </location>
    <ligand>
        <name>ATP</name>
        <dbReference type="ChEBI" id="CHEBI:30616"/>
    </ligand>
</feature>
<comment type="caution">
    <text evidence="12">The sequence shown here is derived from an EMBL/GenBank/DDBJ whole genome shotgun (WGS) entry which is preliminary data.</text>
</comment>
<feature type="active site" evidence="9">
    <location>
        <position position="9"/>
    </location>
</feature>
<dbReference type="AlphaFoldDB" id="A0A7C4AIZ7"/>
<evidence type="ECO:0000259" key="10">
    <source>
        <dbReference type="Pfam" id="PF00288"/>
    </source>
</evidence>